<dbReference type="EMBL" id="CAJPUY010000020">
    <property type="protein sequence ID" value="CAG2153742.1"/>
    <property type="molecule type" value="Genomic_DNA"/>
</dbReference>
<name>A0A916N5Z3_9BURK</name>
<sequence>MGMGGMSLRGLMEKWFGPEAPTIARITRMRDDANQRGYVQVEVERASGALSLLFFRHADGSWCVFPPCDRGGRQT</sequence>
<evidence type="ECO:0000313" key="2">
    <source>
        <dbReference type="Proteomes" id="UP000672934"/>
    </source>
</evidence>
<reference evidence="1" key="1">
    <citation type="submission" date="2021-03" db="EMBL/GenBank/DDBJ databases">
        <authorList>
            <person name="Peeters C."/>
        </authorList>
    </citation>
    <scope>NUCLEOTIDE SEQUENCE</scope>
    <source>
        <strain evidence="1">LMG 31506</strain>
    </source>
</reference>
<dbReference type="Proteomes" id="UP000672934">
    <property type="component" value="Unassembled WGS sequence"/>
</dbReference>
<accession>A0A916N5Z3</accession>
<evidence type="ECO:0000313" key="1">
    <source>
        <dbReference type="EMBL" id="CAG2153742.1"/>
    </source>
</evidence>
<comment type="caution">
    <text evidence="1">The sequence shown here is derived from an EMBL/GenBank/DDBJ whole genome shotgun (WGS) entry which is preliminary data.</text>
</comment>
<organism evidence="1 2">
    <name type="scientific">Cupriavidus yeoncheonensis</name>
    <dbReference type="NCBI Taxonomy" id="1462994"/>
    <lineage>
        <taxon>Bacteria</taxon>
        <taxon>Pseudomonadati</taxon>
        <taxon>Pseudomonadota</taxon>
        <taxon>Betaproteobacteria</taxon>
        <taxon>Burkholderiales</taxon>
        <taxon>Burkholderiaceae</taxon>
        <taxon>Cupriavidus</taxon>
    </lineage>
</organism>
<proteinExistence type="predicted"/>
<dbReference type="AlphaFoldDB" id="A0A916N5Z3"/>
<gene>
    <name evidence="1" type="ORF">LMG31506_04898</name>
</gene>
<protein>
    <submittedName>
        <fullName evidence="1">Uncharacterized protein</fullName>
    </submittedName>
</protein>
<keyword evidence="2" id="KW-1185">Reference proteome</keyword>